<dbReference type="Proteomes" id="UP000606044">
    <property type="component" value="Unassembled WGS sequence"/>
</dbReference>
<feature type="domain" description="EamA" evidence="2">
    <location>
        <begin position="164"/>
        <end position="291"/>
    </location>
</feature>
<organism evidence="3 4">
    <name type="scientific">Azorhizobium oxalatiphilum</name>
    <dbReference type="NCBI Taxonomy" id="980631"/>
    <lineage>
        <taxon>Bacteria</taxon>
        <taxon>Pseudomonadati</taxon>
        <taxon>Pseudomonadota</taxon>
        <taxon>Alphaproteobacteria</taxon>
        <taxon>Hyphomicrobiales</taxon>
        <taxon>Xanthobacteraceae</taxon>
        <taxon>Azorhizobium</taxon>
    </lineage>
</organism>
<dbReference type="PANTHER" id="PTHR22911">
    <property type="entry name" value="ACYL-MALONYL CONDENSING ENZYME-RELATED"/>
    <property type="match status" value="1"/>
</dbReference>
<sequence length="307" mass="32735">MSPADSTASTASIGLRNTTLAGIGMMLIGIFGYSLNDALGKWLVATYSVPQVMCIRGAFAAAVLLPFLWRDRHSLRAISAHPGQHALRMLFVILDVGCFYLAVAHLPLATVMTYYLAGPIYVTALSPFLLGEQVGWRRWSAVAVGFMGVLIALKPASGGIGLPELAAFVGSLSFGLLMIVTRKLRGASETLLITTQVVAPLVAGLCIAPFMWVAPSPVDFGLIGFLGIVSMVAGVCVNRALKLAPASTVVPYQYTFIIWATVFGYLFFGDRPEPNVLVGAAIIIGAGLFIFMREHRASRTGREMPPA</sequence>
<feature type="transmembrane region" description="Helical" evidence="1">
    <location>
        <begin position="274"/>
        <end position="292"/>
    </location>
</feature>
<gene>
    <name evidence="3" type="ORF">GCM10007301_25090</name>
</gene>
<feature type="transmembrane region" description="Helical" evidence="1">
    <location>
        <begin position="89"/>
        <end position="108"/>
    </location>
</feature>
<feature type="transmembrane region" description="Helical" evidence="1">
    <location>
        <begin position="47"/>
        <end position="69"/>
    </location>
</feature>
<feature type="transmembrane region" description="Helical" evidence="1">
    <location>
        <begin position="249"/>
        <end position="268"/>
    </location>
</feature>
<feature type="transmembrane region" description="Helical" evidence="1">
    <location>
        <begin position="18"/>
        <end position="35"/>
    </location>
</feature>
<dbReference type="InterPro" id="IPR037185">
    <property type="entry name" value="EmrE-like"/>
</dbReference>
<dbReference type="EMBL" id="BMCT01000003">
    <property type="protein sequence ID" value="GGF64251.1"/>
    <property type="molecule type" value="Genomic_DNA"/>
</dbReference>
<dbReference type="Gene3D" id="1.10.3730.20">
    <property type="match status" value="1"/>
</dbReference>
<feature type="transmembrane region" description="Helical" evidence="1">
    <location>
        <begin position="192"/>
        <end position="214"/>
    </location>
</feature>
<dbReference type="AlphaFoldDB" id="A0A917BZD4"/>
<accession>A0A917BZD4</accession>
<dbReference type="GO" id="GO:0016020">
    <property type="term" value="C:membrane"/>
    <property type="evidence" value="ECO:0007669"/>
    <property type="project" value="InterPro"/>
</dbReference>
<dbReference type="PANTHER" id="PTHR22911:SF135">
    <property type="entry name" value="BLR4310 PROTEIN"/>
    <property type="match status" value="1"/>
</dbReference>
<keyword evidence="1" id="KW-0812">Transmembrane</keyword>
<feature type="transmembrane region" description="Helical" evidence="1">
    <location>
        <begin position="162"/>
        <end position="180"/>
    </location>
</feature>
<comment type="caution">
    <text evidence="3">The sequence shown here is derived from an EMBL/GenBank/DDBJ whole genome shotgun (WGS) entry which is preliminary data.</text>
</comment>
<evidence type="ECO:0000313" key="4">
    <source>
        <dbReference type="Proteomes" id="UP000606044"/>
    </source>
</evidence>
<feature type="transmembrane region" description="Helical" evidence="1">
    <location>
        <begin position="220"/>
        <end position="237"/>
    </location>
</feature>
<dbReference type="InterPro" id="IPR000620">
    <property type="entry name" value="EamA_dom"/>
</dbReference>
<reference evidence="3" key="2">
    <citation type="submission" date="2020-09" db="EMBL/GenBank/DDBJ databases">
        <authorList>
            <person name="Sun Q."/>
            <person name="Sedlacek I."/>
        </authorList>
    </citation>
    <scope>NUCLEOTIDE SEQUENCE</scope>
    <source>
        <strain evidence="3">CCM 7897</strain>
    </source>
</reference>
<protein>
    <submittedName>
        <fullName evidence="3">Permease</fullName>
    </submittedName>
</protein>
<dbReference type="RefSeq" id="WP_188579001.1">
    <property type="nucleotide sequence ID" value="NZ_BMCT01000003.1"/>
</dbReference>
<evidence type="ECO:0000256" key="1">
    <source>
        <dbReference type="SAM" id="Phobius"/>
    </source>
</evidence>
<keyword evidence="1" id="KW-0472">Membrane</keyword>
<reference evidence="3" key="1">
    <citation type="journal article" date="2014" name="Int. J. Syst. Evol. Microbiol.">
        <title>Complete genome sequence of Corynebacterium casei LMG S-19264T (=DSM 44701T), isolated from a smear-ripened cheese.</title>
        <authorList>
            <consortium name="US DOE Joint Genome Institute (JGI-PGF)"/>
            <person name="Walter F."/>
            <person name="Albersmeier A."/>
            <person name="Kalinowski J."/>
            <person name="Ruckert C."/>
        </authorList>
    </citation>
    <scope>NUCLEOTIDE SEQUENCE</scope>
    <source>
        <strain evidence="3">CCM 7897</strain>
    </source>
</reference>
<keyword evidence="4" id="KW-1185">Reference proteome</keyword>
<feature type="domain" description="EamA" evidence="2">
    <location>
        <begin position="21"/>
        <end position="152"/>
    </location>
</feature>
<dbReference type="Pfam" id="PF00892">
    <property type="entry name" value="EamA"/>
    <property type="match status" value="2"/>
</dbReference>
<keyword evidence="1" id="KW-1133">Transmembrane helix</keyword>
<proteinExistence type="predicted"/>
<evidence type="ECO:0000313" key="3">
    <source>
        <dbReference type="EMBL" id="GGF64251.1"/>
    </source>
</evidence>
<dbReference type="SUPFAM" id="SSF103481">
    <property type="entry name" value="Multidrug resistance efflux transporter EmrE"/>
    <property type="match status" value="2"/>
</dbReference>
<evidence type="ECO:0000259" key="2">
    <source>
        <dbReference type="Pfam" id="PF00892"/>
    </source>
</evidence>
<name>A0A917BZD4_9HYPH</name>